<gene>
    <name evidence="2" type="ORF">EW640_04825</name>
</gene>
<name>A0A6G8KVM6_9MICO</name>
<dbReference type="KEGG" id="blut:EW640_04825"/>
<organism evidence="2 3">
    <name type="scientific">Brevibacterium luteolum</name>
    <dbReference type="NCBI Taxonomy" id="199591"/>
    <lineage>
        <taxon>Bacteria</taxon>
        <taxon>Bacillati</taxon>
        <taxon>Actinomycetota</taxon>
        <taxon>Actinomycetes</taxon>
        <taxon>Micrococcales</taxon>
        <taxon>Brevibacteriaceae</taxon>
        <taxon>Brevibacterium</taxon>
    </lineage>
</organism>
<accession>A0A6G8KVM6</accession>
<proteinExistence type="predicted"/>
<reference evidence="2 3" key="1">
    <citation type="submission" date="2019-02" db="EMBL/GenBank/DDBJ databases">
        <title>Complete Genome Sequence and Methylome Analysis of Brevibacterium luteolum NEB1784.</title>
        <authorList>
            <person name="Fomenkov A."/>
            <person name="Roberts R.J."/>
        </authorList>
    </citation>
    <scope>NUCLEOTIDE SEQUENCE [LARGE SCALE GENOMIC DNA]</scope>
    <source>
        <strain evidence="2 3">NEB1784</strain>
    </source>
</reference>
<dbReference type="RefSeq" id="WP_165883147.1">
    <property type="nucleotide sequence ID" value="NZ_CP035810.1"/>
</dbReference>
<protein>
    <submittedName>
        <fullName evidence="2">Uncharacterized protein</fullName>
    </submittedName>
</protein>
<evidence type="ECO:0000313" key="2">
    <source>
        <dbReference type="EMBL" id="QIN28673.1"/>
    </source>
</evidence>
<feature type="coiled-coil region" evidence="1">
    <location>
        <begin position="55"/>
        <end position="82"/>
    </location>
</feature>
<keyword evidence="1" id="KW-0175">Coiled coil</keyword>
<dbReference type="EMBL" id="CP035810">
    <property type="protein sequence ID" value="QIN28673.1"/>
    <property type="molecule type" value="Genomic_DNA"/>
</dbReference>
<sequence>MSMALGPIEIADMRDRARQVLHEADDAEAEAGAYLIRSGGGGTFRQFYDERMERVDMLRALGKQLENEARRHEDEARRITGRVR</sequence>
<dbReference type="Proteomes" id="UP000501518">
    <property type="component" value="Chromosome"/>
</dbReference>
<dbReference type="AlphaFoldDB" id="A0A6G8KVM6"/>
<evidence type="ECO:0000256" key="1">
    <source>
        <dbReference type="SAM" id="Coils"/>
    </source>
</evidence>
<evidence type="ECO:0000313" key="3">
    <source>
        <dbReference type="Proteomes" id="UP000501518"/>
    </source>
</evidence>